<reference evidence="1 2" key="1">
    <citation type="submission" date="2018-07" db="EMBL/GenBank/DDBJ databases">
        <title>Marsedoiliclastica nanhaica gen. nov. sp. nov., a novel marine hydrocarbonoclastic bacterium isolated from an in-situ enriched hydrocarbon-degrading consortium in deep-sea sediment.</title>
        <authorList>
            <person name="Dong C."/>
            <person name="Ma T."/>
            <person name="Liu R."/>
            <person name="Shao Z."/>
        </authorList>
    </citation>
    <scope>NUCLEOTIDE SEQUENCE [LARGE SCALE GENOMIC DNA]</scope>
    <source>
        <strain evidence="2">soil36-7</strain>
    </source>
</reference>
<dbReference type="RefSeq" id="WP_136545843.1">
    <property type="nucleotide sequence ID" value="NZ_CP031093.1"/>
</dbReference>
<dbReference type="SUPFAM" id="SSF54637">
    <property type="entry name" value="Thioesterase/thiol ester dehydrase-isomerase"/>
    <property type="match status" value="2"/>
</dbReference>
<evidence type="ECO:0000313" key="2">
    <source>
        <dbReference type="Proteomes" id="UP000298049"/>
    </source>
</evidence>
<evidence type="ECO:0000313" key="1">
    <source>
        <dbReference type="EMBL" id="QCF24538.1"/>
    </source>
</evidence>
<name>A0A4P7XCH3_9ALTE</name>
<sequence>MSKLVEVYRNSVQAWECDQMGHLNVQFYLDKAASGTAVLAQNLGLGPDFTQAEGARLQAREHHIRFHREQRAGAPLLIQAGVLGTRQNGLTVYLELTNPATAEVAATFVVETELARPGSAERLHLPHRALDRAEALQIDLPDQGKPRGVELYAPGPAPTLENAESQGMRQTYLGPVLQNMCCQDDRLADRSYMAVISDAVPNLLTDVRGALAEAKNIGGAALEYRLVYHSRPRVGDILCLRSGIKALGHKTYTLGHWLFDYSTGEAIATAEAVAVMFDLEERRAIELPPQARSALERILVPGFSV</sequence>
<accession>A0A4P7XCH3</accession>
<dbReference type="InterPro" id="IPR050563">
    <property type="entry name" value="4-hydroxybenzoyl-CoA_TE"/>
</dbReference>
<proteinExistence type="predicted"/>
<dbReference type="AlphaFoldDB" id="A0A4P7XCH3"/>
<dbReference type="OrthoDB" id="7597365at2"/>
<dbReference type="Pfam" id="PF13279">
    <property type="entry name" value="4HBT_2"/>
    <property type="match status" value="2"/>
</dbReference>
<dbReference type="Proteomes" id="UP000298049">
    <property type="component" value="Chromosome"/>
</dbReference>
<dbReference type="EMBL" id="CP031093">
    <property type="protein sequence ID" value="QCF24538.1"/>
    <property type="molecule type" value="Genomic_DNA"/>
</dbReference>
<dbReference type="Gene3D" id="3.10.129.10">
    <property type="entry name" value="Hotdog Thioesterase"/>
    <property type="match status" value="2"/>
</dbReference>
<dbReference type="PANTHER" id="PTHR31793:SF24">
    <property type="entry name" value="LONG-CHAIN ACYL-COA THIOESTERASE FADM"/>
    <property type="match status" value="1"/>
</dbReference>
<organism evidence="1 2">
    <name type="scientific">Hydrocarboniclastica marina</name>
    <dbReference type="NCBI Taxonomy" id="2259620"/>
    <lineage>
        <taxon>Bacteria</taxon>
        <taxon>Pseudomonadati</taxon>
        <taxon>Pseudomonadota</taxon>
        <taxon>Gammaproteobacteria</taxon>
        <taxon>Alteromonadales</taxon>
        <taxon>Alteromonadaceae</taxon>
        <taxon>Hydrocarboniclastica</taxon>
    </lineage>
</organism>
<gene>
    <name evidence="1" type="ORF">soil367_00400</name>
</gene>
<dbReference type="CDD" id="cd00586">
    <property type="entry name" value="4HBT"/>
    <property type="match status" value="1"/>
</dbReference>
<protein>
    <submittedName>
        <fullName evidence="1">Acyl-ACP thioesterase</fullName>
    </submittedName>
</protein>
<dbReference type="InterPro" id="IPR029069">
    <property type="entry name" value="HotDog_dom_sf"/>
</dbReference>
<keyword evidence="2" id="KW-1185">Reference proteome</keyword>
<dbReference type="GO" id="GO:0047617">
    <property type="term" value="F:fatty acyl-CoA hydrolase activity"/>
    <property type="evidence" value="ECO:0007669"/>
    <property type="project" value="TreeGrafter"/>
</dbReference>
<dbReference type="KEGG" id="hmi:soil367_00400"/>
<dbReference type="PANTHER" id="PTHR31793">
    <property type="entry name" value="4-HYDROXYBENZOYL-COA THIOESTERASE FAMILY MEMBER"/>
    <property type="match status" value="1"/>
</dbReference>